<comment type="caution">
    <text evidence="1">The sequence shown here is derived from an EMBL/GenBank/DDBJ whole genome shotgun (WGS) entry which is preliminary data.</text>
</comment>
<evidence type="ECO:0000313" key="2">
    <source>
        <dbReference type="Proteomes" id="UP001472677"/>
    </source>
</evidence>
<gene>
    <name evidence="1" type="ORF">V6N12_011795</name>
</gene>
<keyword evidence="2" id="KW-1185">Reference proteome</keyword>
<organism evidence="1 2">
    <name type="scientific">Hibiscus sabdariffa</name>
    <name type="common">roselle</name>
    <dbReference type="NCBI Taxonomy" id="183260"/>
    <lineage>
        <taxon>Eukaryota</taxon>
        <taxon>Viridiplantae</taxon>
        <taxon>Streptophyta</taxon>
        <taxon>Embryophyta</taxon>
        <taxon>Tracheophyta</taxon>
        <taxon>Spermatophyta</taxon>
        <taxon>Magnoliopsida</taxon>
        <taxon>eudicotyledons</taxon>
        <taxon>Gunneridae</taxon>
        <taxon>Pentapetalae</taxon>
        <taxon>rosids</taxon>
        <taxon>malvids</taxon>
        <taxon>Malvales</taxon>
        <taxon>Malvaceae</taxon>
        <taxon>Malvoideae</taxon>
        <taxon>Hibiscus</taxon>
    </lineage>
</organism>
<reference evidence="1 2" key="1">
    <citation type="journal article" date="2024" name="G3 (Bethesda)">
        <title>Genome assembly of Hibiscus sabdariffa L. provides insights into metabolisms of medicinal natural products.</title>
        <authorList>
            <person name="Kim T."/>
        </authorList>
    </citation>
    <scope>NUCLEOTIDE SEQUENCE [LARGE SCALE GENOMIC DNA]</scope>
    <source>
        <strain evidence="1">TK-2024</strain>
        <tissue evidence="1">Old leaves</tissue>
    </source>
</reference>
<name>A0ABR2BUX7_9ROSI</name>
<dbReference type="Proteomes" id="UP001472677">
    <property type="component" value="Unassembled WGS sequence"/>
</dbReference>
<protein>
    <submittedName>
        <fullName evidence="1">Uncharacterized protein</fullName>
    </submittedName>
</protein>
<dbReference type="EMBL" id="JBBPBM010000086">
    <property type="protein sequence ID" value="KAK8510430.1"/>
    <property type="molecule type" value="Genomic_DNA"/>
</dbReference>
<accession>A0ABR2BUX7</accession>
<evidence type="ECO:0000313" key="1">
    <source>
        <dbReference type="EMBL" id="KAK8510430.1"/>
    </source>
</evidence>
<proteinExistence type="predicted"/>
<sequence>MDVHSITCFIAGSPSDKVFLLPKDSSNFAPPLSSSIFQAQFSSICWPLMLKKPPKVAKKSPFFSRLVQM</sequence>